<sequence length="321" mass="37412">MDKFNRIWQLHQEFSNRRLPVKLSKLAELLECSEKTIQRTLKQMQLELNAPLEYTPEFHGWRYTPDRQDQFELPGLWMNESELVSLILLLSILETFGNGLLNREMQRANVYITKLLSDRGLNRDAMTAKLKVLPIAQKTLPSKTLYTVSEALFKNRQVAIDYTDFNNRETTRTISPQTLVYYRDNWYVDAWCHLRSELRTFSIARITAVSLKNTAIKPIGSELLSAHFSESYGIFAGQPTQTAKLKFSPKIAREIAMQCWHEKQKAYWDGEHYLLEIPYGKSEELIMDIMRYLPDIEVLGPADLKDAVKSRIQRAHEIFCS</sequence>
<dbReference type="InterPro" id="IPR026881">
    <property type="entry name" value="WYL_dom"/>
</dbReference>
<dbReference type="RefSeq" id="WP_305908547.1">
    <property type="nucleotide sequence ID" value="NZ_CP157743.1"/>
</dbReference>
<dbReference type="PROSITE" id="PS52050">
    <property type="entry name" value="WYL"/>
    <property type="match status" value="1"/>
</dbReference>
<reference evidence="3 4" key="1">
    <citation type="journal article" date="2024" name="Microbiology">
        <title>Methylomarinum rosea sp. nov., a novel halophilic methanotrophic bacterium from the hypersaline Lake Elton.</title>
        <authorList>
            <person name="Suleimanov R.Z."/>
            <person name="Oshkin I.Y."/>
            <person name="Danilova O.V."/>
            <person name="Suzina N.E."/>
            <person name="Dedysh S.N."/>
        </authorList>
    </citation>
    <scope>NUCLEOTIDE SEQUENCE [LARGE SCALE GENOMIC DNA]</scope>
    <source>
        <strain evidence="3 4">Ch1-1</strain>
    </source>
</reference>
<dbReference type="InterPro" id="IPR051534">
    <property type="entry name" value="CBASS_pafABC_assoc_protein"/>
</dbReference>
<dbReference type="AlphaFoldDB" id="A0AAU7NZV1"/>
<dbReference type="PANTHER" id="PTHR34580">
    <property type="match status" value="1"/>
</dbReference>
<dbReference type="EMBL" id="CP157743">
    <property type="protein sequence ID" value="XBS22470.1"/>
    <property type="molecule type" value="Genomic_DNA"/>
</dbReference>
<protein>
    <submittedName>
        <fullName evidence="3">WYL domain-containing transcriptional regulator</fullName>
    </submittedName>
</protein>
<name>A0AAU7NZV1_9GAMM</name>
<dbReference type="InterPro" id="IPR057727">
    <property type="entry name" value="WCX_dom"/>
</dbReference>
<gene>
    <name evidence="3" type="ORF">Q9L42_010175</name>
</gene>
<evidence type="ECO:0000259" key="2">
    <source>
        <dbReference type="Pfam" id="PF25583"/>
    </source>
</evidence>
<dbReference type="Pfam" id="PF13280">
    <property type="entry name" value="WYL"/>
    <property type="match status" value="1"/>
</dbReference>
<accession>A0AAU7NZV1</accession>
<organism evidence="3 4">
    <name type="scientific">Methylomarinum roseum</name>
    <dbReference type="NCBI Taxonomy" id="3067653"/>
    <lineage>
        <taxon>Bacteria</taxon>
        <taxon>Pseudomonadati</taxon>
        <taxon>Pseudomonadota</taxon>
        <taxon>Gammaproteobacteria</taxon>
        <taxon>Methylococcales</taxon>
        <taxon>Methylococcaceae</taxon>
        <taxon>Methylomarinum</taxon>
    </lineage>
</organism>
<feature type="domain" description="WCX" evidence="2">
    <location>
        <begin position="240"/>
        <end position="315"/>
    </location>
</feature>
<evidence type="ECO:0000313" key="4">
    <source>
        <dbReference type="Proteomes" id="UP001225378"/>
    </source>
</evidence>
<dbReference type="Pfam" id="PF25583">
    <property type="entry name" value="WCX"/>
    <property type="match status" value="1"/>
</dbReference>
<evidence type="ECO:0000259" key="1">
    <source>
        <dbReference type="Pfam" id="PF13280"/>
    </source>
</evidence>
<proteinExistence type="predicted"/>
<dbReference type="Proteomes" id="UP001225378">
    <property type="component" value="Chromosome"/>
</dbReference>
<dbReference type="KEGG" id="mech:Q9L42_010175"/>
<evidence type="ECO:0000313" key="3">
    <source>
        <dbReference type="EMBL" id="XBS22470.1"/>
    </source>
</evidence>
<dbReference type="PANTHER" id="PTHR34580:SF3">
    <property type="entry name" value="PROTEIN PAFB"/>
    <property type="match status" value="1"/>
</dbReference>
<feature type="domain" description="WYL" evidence="1">
    <location>
        <begin position="144"/>
        <end position="209"/>
    </location>
</feature>
<keyword evidence="4" id="KW-1185">Reference proteome</keyword>